<reference evidence="6" key="1">
    <citation type="submission" date="2022-07" db="EMBL/GenBank/DDBJ databases">
        <authorList>
            <person name="Jung M.-Y."/>
            <person name="Lee M."/>
        </authorList>
    </citation>
    <scope>NUCLEOTIDE SEQUENCE</scope>
    <source>
        <strain evidence="6">S8</strain>
    </source>
</reference>
<feature type="domain" description="Conserved virulence factor B second S1" evidence="4">
    <location>
        <begin position="79"/>
        <end position="139"/>
    </location>
</feature>
<evidence type="ECO:0000259" key="2">
    <source>
        <dbReference type="Pfam" id="PF13509"/>
    </source>
</evidence>
<dbReference type="InterPro" id="IPR014464">
    <property type="entry name" value="CvfB_fam"/>
</dbReference>
<dbReference type="InterPro" id="IPR039566">
    <property type="entry name" value="CvfB_S1_st"/>
</dbReference>
<dbReference type="Pfam" id="PF13509">
    <property type="entry name" value="S1_2"/>
    <property type="match status" value="1"/>
</dbReference>
<dbReference type="Pfam" id="PF17783">
    <property type="entry name" value="WHD_CvfB"/>
    <property type="match status" value="1"/>
</dbReference>
<evidence type="ECO:0000259" key="5">
    <source>
        <dbReference type="Pfam" id="PF21543"/>
    </source>
</evidence>
<gene>
    <name evidence="6" type="ORF">NPA36_04790</name>
</gene>
<feature type="domain" description="Conserved virulence factor B third S1" evidence="5">
    <location>
        <begin position="148"/>
        <end position="221"/>
    </location>
</feature>
<dbReference type="Gene3D" id="2.40.50.140">
    <property type="entry name" value="Nucleic acid-binding proteins"/>
    <property type="match status" value="2"/>
</dbReference>
<comment type="similarity">
    <text evidence="1">Belongs to the CvfB family.</text>
</comment>
<dbReference type="EMBL" id="JANHNZ010000003">
    <property type="protein sequence ID" value="MCQ9209862.1"/>
    <property type="molecule type" value="Genomic_DNA"/>
</dbReference>
<sequence length="297" mass="33476">MSNLLGSVITAMVTDENDKAFFVQKDGQTFQFKKSIVEENEGQENKIEIGSIVKGFVYENSQKRLVFTDQIPTVGLGRYDWATVTQVRKDLGVFVDIGLPDKEMVVSLDQLPNEHKLWPKKGNRLYVELTQDKKDRVWASLAEEEIVKSLSKPADASLTNKDIEATVYRLKMAGTLALSLEGYLCFLHPSERASEPTLGQVIQARVIGVRPDGLLNISMRPRAFEAIPDDAQMILTMLQKHPDHSLPYWDKSSPEEIQNQFGISKGQFKRAIGNLLKERKIIQNQGSISLIQNDETL</sequence>
<dbReference type="InterPro" id="IPR040764">
    <property type="entry name" value="CvfB_WH"/>
</dbReference>
<name>A0ABT1WMV9_9LACT</name>
<feature type="domain" description="Conserved virulence factor B first S1" evidence="2">
    <location>
        <begin position="5"/>
        <end position="68"/>
    </location>
</feature>
<proteinExistence type="inferred from homology"/>
<dbReference type="InterPro" id="IPR036388">
    <property type="entry name" value="WH-like_DNA-bd_sf"/>
</dbReference>
<dbReference type="InterPro" id="IPR048587">
    <property type="entry name" value="CvfB_S1_3rd"/>
</dbReference>
<dbReference type="Gene3D" id="2.40.50.330">
    <property type="match status" value="1"/>
</dbReference>
<dbReference type="InterPro" id="IPR012340">
    <property type="entry name" value="NA-bd_OB-fold"/>
</dbReference>
<dbReference type="Pfam" id="PF21191">
    <property type="entry name" value="CvfB_1st"/>
    <property type="match status" value="1"/>
</dbReference>
<dbReference type="PANTHER" id="PTHR37296:SF1">
    <property type="entry name" value="CONSERVED VIRULENCE FACTOR B"/>
    <property type="match status" value="1"/>
</dbReference>
<protein>
    <submittedName>
        <fullName evidence="6">S1-like domain-containing RNA-binding protein</fullName>
    </submittedName>
</protein>
<reference evidence="6" key="3">
    <citation type="journal article" date="2023" name="Microbiol. Resour. Announc.">
        <title>Draft Genome Sequence of Granulicatella sp. Strain S8, Isolated from a Marine Fish, Seriola quinqueradiata.</title>
        <authorList>
            <person name="Lee M."/>
            <person name="Farooq A."/>
            <person name="Jeong J.B."/>
            <person name="Jung M.Y."/>
        </authorList>
    </citation>
    <scope>NUCLEOTIDE SEQUENCE</scope>
    <source>
        <strain evidence="6">S8</strain>
    </source>
</reference>
<accession>A0ABT1WMV9</accession>
<evidence type="ECO:0000256" key="1">
    <source>
        <dbReference type="PIRNR" id="PIRNR012524"/>
    </source>
</evidence>
<feature type="domain" description="Conserved virulence factor B-like winged helix" evidence="3">
    <location>
        <begin position="232"/>
        <end position="290"/>
    </location>
</feature>
<dbReference type="PIRSF" id="PIRSF012524">
    <property type="entry name" value="YitL_S1"/>
    <property type="match status" value="1"/>
</dbReference>
<evidence type="ECO:0000259" key="4">
    <source>
        <dbReference type="Pfam" id="PF21191"/>
    </source>
</evidence>
<dbReference type="Gene3D" id="1.10.10.10">
    <property type="entry name" value="Winged helix-like DNA-binding domain superfamily/Winged helix DNA-binding domain"/>
    <property type="match status" value="1"/>
</dbReference>
<evidence type="ECO:0000313" key="6">
    <source>
        <dbReference type="EMBL" id="MCQ9209862.1"/>
    </source>
</evidence>
<dbReference type="Proteomes" id="UP001059480">
    <property type="component" value="Unassembled WGS sequence"/>
</dbReference>
<dbReference type="Pfam" id="PF21543">
    <property type="entry name" value="CvfB_2nd"/>
    <property type="match status" value="1"/>
</dbReference>
<organism evidence="6 7">
    <name type="scientific">Granulicatella seriolae</name>
    <dbReference type="NCBI Taxonomy" id="2967226"/>
    <lineage>
        <taxon>Bacteria</taxon>
        <taxon>Bacillati</taxon>
        <taxon>Bacillota</taxon>
        <taxon>Bacilli</taxon>
        <taxon>Lactobacillales</taxon>
        <taxon>Carnobacteriaceae</taxon>
        <taxon>Granulicatella</taxon>
    </lineage>
</organism>
<dbReference type="RefSeq" id="WP_256945051.1">
    <property type="nucleotide sequence ID" value="NZ_JANHNZ010000003.1"/>
</dbReference>
<evidence type="ECO:0000313" key="7">
    <source>
        <dbReference type="Proteomes" id="UP001059480"/>
    </source>
</evidence>
<dbReference type="PANTHER" id="PTHR37296">
    <property type="entry name" value="CONSERVED VIRULENCE FACTOR B"/>
    <property type="match status" value="1"/>
</dbReference>
<reference evidence="6" key="2">
    <citation type="journal article" date="2023" name="Curr. Microbiol.">
        <title>Granulicatella seriolae sp. nov., a Novel Facultative Anaerobe Isolated from Yellowtail Marine Fish.</title>
        <authorList>
            <person name="Lee M."/>
            <person name="Choi Y.J."/>
            <person name="Farooq A."/>
            <person name="Jeong J.B."/>
            <person name="Jung M.Y."/>
        </authorList>
    </citation>
    <scope>NUCLEOTIDE SEQUENCE</scope>
    <source>
        <strain evidence="6">S8</strain>
    </source>
</reference>
<dbReference type="InterPro" id="IPR048588">
    <property type="entry name" value="CvfB_S1_2nd"/>
</dbReference>
<keyword evidence="7" id="KW-1185">Reference proteome</keyword>
<comment type="caution">
    <text evidence="6">The sequence shown here is derived from an EMBL/GenBank/DDBJ whole genome shotgun (WGS) entry which is preliminary data.</text>
</comment>
<evidence type="ECO:0000259" key="3">
    <source>
        <dbReference type="Pfam" id="PF17783"/>
    </source>
</evidence>